<dbReference type="GO" id="GO:0046872">
    <property type="term" value="F:metal ion binding"/>
    <property type="evidence" value="ECO:0007669"/>
    <property type="project" value="UniProtKB-KW"/>
</dbReference>
<evidence type="ECO:0000256" key="2">
    <source>
        <dbReference type="ARBA" id="ARBA00022723"/>
    </source>
</evidence>
<evidence type="ECO:0000313" key="6">
    <source>
        <dbReference type="EMBL" id="TWT89133.1"/>
    </source>
</evidence>
<comment type="similarity">
    <text evidence="1">Belongs to the sulfatase family.</text>
</comment>
<accession>A0A5C5ZSE7</accession>
<dbReference type="GO" id="GO:0004065">
    <property type="term" value="F:arylsulfatase activity"/>
    <property type="evidence" value="ECO:0007669"/>
    <property type="project" value="UniProtKB-EC"/>
</dbReference>
<protein>
    <submittedName>
        <fullName evidence="6">Arylsulfatase</fullName>
        <ecNumber evidence="6">3.1.6.1</ecNumber>
    </submittedName>
</protein>
<dbReference type="InterPro" id="IPR017850">
    <property type="entry name" value="Alkaline_phosphatase_core_sf"/>
</dbReference>
<keyword evidence="2" id="KW-0479">Metal-binding</keyword>
<dbReference type="PROSITE" id="PS00523">
    <property type="entry name" value="SULFATASE_1"/>
    <property type="match status" value="1"/>
</dbReference>
<dbReference type="Pfam" id="PF00884">
    <property type="entry name" value="Sulfatase"/>
    <property type="match status" value="1"/>
</dbReference>
<dbReference type="EMBL" id="SJPM01000021">
    <property type="protein sequence ID" value="TWT89133.1"/>
    <property type="molecule type" value="Genomic_DNA"/>
</dbReference>
<name>A0A5C5ZSE7_9BACT</name>
<sequence>MKSFNRVLLSLLGVCGGLCRSALHLGPVLLALVPANVYAETGSSKPNIVVFLADDMGWGDSATYGHPLIRTPNLDKLASQGVKFTQCYSACGVCSPSRSAILTGRTPYRNGVYRHLSGLHEAHLRRSEITYPKLLRAIGYQTCHVGKWHLNSKPQFNTTEYPQPGDHGYDYWMATHNNAEPSHKNPNNFVRNGKPVGELEGYSAPLVATEAARWLSEVRDESKPFALSVWCHEPHSPIATDSRFSDLYDGHENSKYMGNITQLDHAFGLVMQALDEEGVGDNTLVIFSSDNGPVAKFGGTTGGLRGGKRSDHEGGIRVPGIARWPGHIQPGSVSDIPVVGTDIFATVLDITGIPLPTDRTIDGVSMVPAFAGKPVERKVPLFWRTHVSPPGDRVALRIGDWKLVGDETLTKFQLYEIQKDWKEERDLAAVMPERTEEMKNTLFEVWKGIECEGPAEWWKNERQKPVRGGKVNY</sequence>
<dbReference type="InterPro" id="IPR024607">
    <property type="entry name" value="Sulfatase_CS"/>
</dbReference>
<keyword evidence="3 6" id="KW-0378">Hydrolase</keyword>
<evidence type="ECO:0000256" key="1">
    <source>
        <dbReference type="ARBA" id="ARBA00008779"/>
    </source>
</evidence>
<dbReference type="PROSITE" id="PS00149">
    <property type="entry name" value="SULFATASE_2"/>
    <property type="match status" value="1"/>
</dbReference>
<dbReference type="Gene3D" id="3.40.720.10">
    <property type="entry name" value="Alkaline Phosphatase, subunit A"/>
    <property type="match status" value="1"/>
</dbReference>
<evidence type="ECO:0000313" key="7">
    <source>
        <dbReference type="Proteomes" id="UP000316213"/>
    </source>
</evidence>
<dbReference type="SUPFAM" id="SSF53649">
    <property type="entry name" value="Alkaline phosphatase-like"/>
    <property type="match status" value="1"/>
</dbReference>
<dbReference type="Gene3D" id="3.30.1120.10">
    <property type="match status" value="1"/>
</dbReference>
<dbReference type="FunFam" id="3.30.1120.10:FF:000017">
    <property type="entry name" value="Sulfatase"/>
    <property type="match status" value="1"/>
</dbReference>
<dbReference type="PANTHER" id="PTHR42693:SF53">
    <property type="entry name" value="ENDO-4-O-SULFATASE"/>
    <property type="match status" value="1"/>
</dbReference>
<dbReference type="InterPro" id="IPR050738">
    <property type="entry name" value="Sulfatase"/>
</dbReference>
<organism evidence="6 7">
    <name type="scientific">Neorhodopirellula pilleata</name>
    <dbReference type="NCBI Taxonomy" id="2714738"/>
    <lineage>
        <taxon>Bacteria</taxon>
        <taxon>Pseudomonadati</taxon>
        <taxon>Planctomycetota</taxon>
        <taxon>Planctomycetia</taxon>
        <taxon>Pirellulales</taxon>
        <taxon>Pirellulaceae</taxon>
        <taxon>Neorhodopirellula</taxon>
    </lineage>
</organism>
<feature type="domain" description="Sulfatase N-terminal" evidence="5">
    <location>
        <begin position="46"/>
        <end position="353"/>
    </location>
</feature>
<keyword evidence="7" id="KW-1185">Reference proteome</keyword>
<keyword evidence="4" id="KW-0106">Calcium</keyword>
<dbReference type="RefSeq" id="WP_146582034.1">
    <property type="nucleotide sequence ID" value="NZ_SJPM01000021.1"/>
</dbReference>
<dbReference type="Proteomes" id="UP000316213">
    <property type="component" value="Unassembled WGS sequence"/>
</dbReference>
<dbReference type="InterPro" id="IPR000917">
    <property type="entry name" value="Sulfatase_N"/>
</dbReference>
<dbReference type="EC" id="3.1.6.1" evidence="6"/>
<dbReference type="AlphaFoldDB" id="A0A5C5ZSE7"/>
<comment type="caution">
    <text evidence="6">The sequence shown here is derived from an EMBL/GenBank/DDBJ whole genome shotgun (WGS) entry which is preliminary data.</text>
</comment>
<dbReference type="OrthoDB" id="9803751at2"/>
<evidence type="ECO:0000256" key="3">
    <source>
        <dbReference type="ARBA" id="ARBA00022801"/>
    </source>
</evidence>
<evidence type="ECO:0000259" key="5">
    <source>
        <dbReference type="Pfam" id="PF00884"/>
    </source>
</evidence>
<gene>
    <name evidence="6" type="primary">atsA_88</name>
    <name evidence="6" type="ORF">Pla100_57020</name>
</gene>
<proteinExistence type="inferred from homology"/>
<reference evidence="6 7" key="1">
    <citation type="submission" date="2019-02" db="EMBL/GenBank/DDBJ databases">
        <title>Deep-cultivation of Planctomycetes and their phenomic and genomic characterization uncovers novel biology.</title>
        <authorList>
            <person name="Wiegand S."/>
            <person name="Jogler M."/>
            <person name="Boedeker C."/>
            <person name="Pinto D."/>
            <person name="Vollmers J."/>
            <person name="Rivas-Marin E."/>
            <person name="Kohn T."/>
            <person name="Peeters S.H."/>
            <person name="Heuer A."/>
            <person name="Rast P."/>
            <person name="Oberbeckmann S."/>
            <person name="Bunk B."/>
            <person name="Jeske O."/>
            <person name="Meyerdierks A."/>
            <person name="Storesund J.E."/>
            <person name="Kallscheuer N."/>
            <person name="Luecker S."/>
            <person name="Lage O.M."/>
            <person name="Pohl T."/>
            <person name="Merkel B.J."/>
            <person name="Hornburger P."/>
            <person name="Mueller R.-W."/>
            <person name="Bruemmer F."/>
            <person name="Labrenz M."/>
            <person name="Spormann A.M."/>
            <person name="Op Den Camp H."/>
            <person name="Overmann J."/>
            <person name="Amann R."/>
            <person name="Jetten M.S.M."/>
            <person name="Mascher T."/>
            <person name="Medema M.H."/>
            <person name="Devos D.P."/>
            <person name="Kaster A.-K."/>
            <person name="Ovreas L."/>
            <person name="Rohde M."/>
            <person name="Galperin M.Y."/>
            <person name="Jogler C."/>
        </authorList>
    </citation>
    <scope>NUCLEOTIDE SEQUENCE [LARGE SCALE GENOMIC DNA]</scope>
    <source>
        <strain evidence="6 7">Pla100</strain>
    </source>
</reference>
<dbReference type="PANTHER" id="PTHR42693">
    <property type="entry name" value="ARYLSULFATASE FAMILY MEMBER"/>
    <property type="match status" value="1"/>
</dbReference>
<evidence type="ECO:0000256" key="4">
    <source>
        <dbReference type="ARBA" id="ARBA00022837"/>
    </source>
</evidence>